<evidence type="ECO:0000313" key="1">
    <source>
        <dbReference type="EMBL" id="KAF3076876.1"/>
    </source>
</evidence>
<evidence type="ECO:0000313" key="2">
    <source>
        <dbReference type="Proteomes" id="UP000801864"/>
    </source>
</evidence>
<comment type="caution">
    <text evidence="1">The sequence shown here is derived from an EMBL/GenBank/DDBJ whole genome shotgun (WGS) entry which is preliminary data.</text>
</comment>
<reference evidence="1 2" key="1">
    <citation type="submission" date="2018-06" db="EMBL/GenBank/DDBJ databases">
        <title>Genome analysis of cellulolytic fungus Trichoderma lentiforme CFAM-422.</title>
        <authorList>
            <person name="Steindorff A.S."/>
            <person name="Formighieri E.F."/>
            <person name="Midorikawa G.E.O."/>
            <person name="Tamietti M.S."/>
            <person name="Ramos E.Z."/>
            <person name="Silva A.S."/>
            <person name="Bon E.P.S."/>
            <person name="Mendes T.D."/>
            <person name="Damaso M.C.T."/>
            <person name="Favaro L.C.L."/>
        </authorList>
    </citation>
    <scope>NUCLEOTIDE SEQUENCE [LARGE SCALE GENOMIC DNA]</scope>
    <source>
        <strain evidence="1 2">CFAM-422</strain>
    </source>
</reference>
<accession>A0A9P5CG56</accession>
<keyword evidence="2" id="KW-1185">Reference proteome</keyword>
<name>A0A9P5CG56_9HYPO</name>
<organism evidence="1 2">
    <name type="scientific">Trichoderma lentiforme</name>
    <dbReference type="NCBI Taxonomy" id="1567552"/>
    <lineage>
        <taxon>Eukaryota</taxon>
        <taxon>Fungi</taxon>
        <taxon>Dikarya</taxon>
        <taxon>Ascomycota</taxon>
        <taxon>Pezizomycotina</taxon>
        <taxon>Sordariomycetes</taxon>
        <taxon>Hypocreomycetidae</taxon>
        <taxon>Hypocreales</taxon>
        <taxon>Hypocreaceae</taxon>
        <taxon>Trichoderma</taxon>
    </lineage>
</organism>
<gene>
    <name evidence="1" type="ORF">CFAM422_000607</name>
</gene>
<protein>
    <submittedName>
        <fullName evidence="1">Uncharacterized protein</fullName>
    </submittedName>
</protein>
<dbReference type="Proteomes" id="UP000801864">
    <property type="component" value="Unassembled WGS sequence"/>
</dbReference>
<dbReference type="EMBL" id="QLNT01000001">
    <property type="protein sequence ID" value="KAF3076876.1"/>
    <property type="molecule type" value="Genomic_DNA"/>
</dbReference>
<sequence length="104" mass="11655">MPEIEAEVKVGVWLKFSCVPTQPEQAQSKKRALKKGIPVEQRFRQRDWASSAADEAIPELSMPEIPAPARARFLLGNTACLSDKRGQCPDVKLNVIEALPIDWR</sequence>
<dbReference type="AlphaFoldDB" id="A0A9P5CG56"/>
<proteinExistence type="predicted"/>